<dbReference type="AlphaFoldDB" id="A0A1I1IWU5"/>
<dbReference type="EMBL" id="FOLL01000010">
    <property type="protein sequence ID" value="SFC38808.1"/>
    <property type="molecule type" value="Genomic_DNA"/>
</dbReference>
<sequence>MKSKLNILIFPCGSEIALEIYRSLKYSTHVNLIGANSVSDHGRFVFERYIDNVPFVNSPDFVPALAKIVKENTIDAIYPAMDSVITILTKHEEMLGCKVIASSRETTEICLSKTKTYAALKDYAPIAKIYDAIDQVSKFPIFMKPDIGYGSRGARIVHNVEEAILHLKQYPTSIIMDYLPGPEYTVDCFSDRHGELRFVGPRVRSRTMNGISVHTYPYKERRSEFQAIASSINQRLNPRGAWFFQIKEDHLGNFFLLEVASRLGGSSSLYRNLGINFALLSVFDTFNYDVEVFSNTYDIEMDRALDNKYRTSIDFSVAYFDFDDCLLLGNKVNADMVKLIFQFRNAGKRIVLITKHEKDINETLSIYRLADLFDRIIHLTKEDDKYKYIDTNDAIFIDDSHAERRSVYKYLGIPVFSPDTIECLFE</sequence>
<protein>
    <submittedName>
        <fullName evidence="3">ATP-grasp domain-containing protein</fullName>
    </submittedName>
</protein>
<organism evidence="3 4">
    <name type="scientific">Parapedobacter composti</name>
    <dbReference type="NCBI Taxonomy" id="623281"/>
    <lineage>
        <taxon>Bacteria</taxon>
        <taxon>Pseudomonadati</taxon>
        <taxon>Bacteroidota</taxon>
        <taxon>Sphingobacteriia</taxon>
        <taxon>Sphingobacteriales</taxon>
        <taxon>Sphingobacteriaceae</taxon>
        <taxon>Parapedobacter</taxon>
    </lineage>
</organism>
<dbReference type="OrthoDB" id="650389at2"/>
<gene>
    <name evidence="3" type="ORF">SAMN05421747_1105</name>
</gene>
<dbReference type="Gene3D" id="3.30.470.20">
    <property type="entry name" value="ATP-grasp fold, B domain"/>
    <property type="match status" value="1"/>
</dbReference>
<dbReference type="STRING" id="623281.SAMN05421747_1105"/>
<dbReference type="InterPro" id="IPR011761">
    <property type="entry name" value="ATP-grasp"/>
</dbReference>
<dbReference type="GO" id="GO:0046872">
    <property type="term" value="F:metal ion binding"/>
    <property type="evidence" value="ECO:0007669"/>
    <property type="project" value="InterPro"/>
</dbReference>
<dbReference type="Pfam" id="PF15632">
    <property type="entry name" value="ATPgrasp_Ter"/>
    <property type="match status" value="1"/>
</dbReference>
<dbReference type="SUPFAM" id="SSF56784">
    <property type="entry name" value="HAD-like"/>
    <property type="match status" value="1"/>
</dbReference>
<feature type="domain" description="ATP-grasp" evidence="2">
    <location>
        <begin position="114"/>
        <end position="286"/>
    </location>
</feature>
<evidence type="ECO:0000313" key="3">
    <source>
        <dbReference type="EMBL" id="SFC38808.1"/>
    </source>
</evidence>
<name>A0A1I1IWU5_9SPHI</name>
<dbReference type="SUPFAM" id="SSF56059">
    <property type="entry name" value="Glutathione synthetase ATP-binding domain-like"/>
    <property type="match status" value="1"/>
</dbReference>
<accession>A0A1I1IWU5</accession>
<evidence type="ECO:0000256" key="1">
    <source>
        <dbReference type="PROSITE-ProRule" id="PRU00409"/>
    </source>
</evidence>
<dbReference type="PROSITE" id="PS50975">
    <property type="entry name" value="ATP_GRASP"/>
    <property type="match status" value="1"/>
</dbReference>
<dbReference type="Gene3D" id="3.40.50.20">
    <property type="match status" value="1"/>
</dbReference>
<keyword evidence="1" id="KW-0067">ATP-binding</keyword>
<evidence type="ECO:0000313" key="4">
    <source>
        <dbReference type="Proteomes" id="UP000199577"/>
    </source>
</evidence>
<reference evidence="3 4" key="1">
    <citation type="submission" date="2016-10" db="EMBL/GenBank/DDBJ databases">
        <authorList>
            <person name="de Groot N.N."/>
        </authorList>
    </citation>
    <scope>NUCLEOTIDE SEQUENCE [LARGE SCALE GENOMIC DNA]</scope>
    <source>
        <strain evidence="3 4">DSM 22900</strain>
    </source>
</reference>
<proteinExistence type="predicted"/>
<dbReference type="GO" id="GO:0005524">
    <property type="term" value="F:ATP binding"/>
    <property type="evidence" value="ECO:0007669"/>
    <property type="project" value="UniProtKB-UniRule"/>
</dbReference>
<dbReference type="RefSeq" id="WP_090973732.1">
    <property type="nucleotide sequence ID" value="NZ_FOLL01000010.1"/>
</dbReference>
<keyword evidence="4" id="KW-1185">Reference proteome</keyword>
<evidence type="ECO:0000259" key="2">
    <source>
        <dbReference type="PROSITE" id="PS50975"/>
    </source>
</evidence>
<dbReference type="Proteomes" id="UP000199577">
    <property type="component" value="Unassembled WGS sequence"/>
</dbReference>
<dbReference type="InterPro" id="IPR036412">
    <property type="entry name" value="HAD-like_sf"/>
</dbReference>
<keyword evidence="1" id="KW-0547">Nucleotide-binding</keyword>